<evidence type="ECO:0000256" key="11">
    <source>
        <dbReference type="RuleBase" id="RU366040"/>
    </source>
</evidence>
<dbReference type="GO" id="GO:0071555">
    <property type="term" value="P:cell wall organization"/>
    <property type="evidence" value="ECO:0007669"/>
    <property type="project" value="UniProtKB-KW"/>
</dbReference>
<evidence type="ECO:0000256" key="4">
    <source>
        <dbReference type="ARBA" id="ARBA00022676"/>
    </source>
</evidence>
<feature type="compositionally biased region" description="Basic and acidic residues" evidence="12">
    <location>
        <begin position="183"/>
        <end position="194"/>
    </location>
</feature>
<organism evidence="14">
    <name type="scientific">Absidia glauca</name>
    <name type="common">Pin mould</name>
    <dbReference type="NCBI Taxonomy" id="4829"/>
    <lineage>
        <taxon>Eukaryota</taxon>
        <taxon>Fungi</taxon>
        <taxon>Fungi incertae sedis</taxon>
        <taxon>Mucoromycota</taxon>
        <taxon>Mucoromycotina</taxon>
        <taxon>Mucoromycetes</taxon>
        <taxon>Mucorales</taxon>
        <taxon>Cunninghamellaceae</taxon>
        <taxon>Absidia</taxon>
    </lineage>
</organism>
<evidence type="ECO:0000256" key="10">
    <source>
        <dbReference type="ARBA" id="ARBA00024009"/>
    </source>
</evidence>
<evidence type="ECO:0000313" key="14">
    <source>
        <dbReference type="EMBL" id="SAM09218.1"/>
    </source>
</evidence>
<evidence type="ECO:0000256" key="6">
    <source>
        <dbReference type="ARBA" id="ARBA00022692"/>
    </source>
</evidence>
<comment type="subcellular location">
    <subcellularLocation>
        <location evidence="1 11">Cell membrane</location>
        <topology evidence="1 11">Multi-pass membrane protein</topology>
    </subcellularLocation>
</comment>
<evidence type="ECO:0000256" key="5">
    <source>
        <dbReference type="ARBA" id="ARBA00022679"/>
    </source>
</evidence>
<feature type="transmembrane region" description="Helical" evidence="11">
    <location>
        <begin position="929"/>
        <end position="954"/>
    </location>
</feature>
<accession>A0A168SZN3</accession>
<dbReference type="GO" id="GO:0030428">
    <property type="term" value="C:cell septum"/>
    <property type="evidence" value="ECO:0007669"/>
    <property type="project" value="TreeGrafter"/>
</dbReference>
<reference evidence="14" key="1">
    <citation type="submission" date="2016-04" db="EMBL/GenBank/DDBJ databases">
        <authorList>
            <person name="Evans L.H."/>
            <person name="Alamgir A."/>
            <person name="Owens N."/>
            <person name="Weber N.D."/>
            <person name="Virtaneva K."/>
            <person name="Barbian K."/>
            <person name="Babar A."/>
            <person name="Rosenke K."/>
        </authorList>
    </citation>
    <scope>NUCLEOTIDE SEQUENCE [LARGE SCALE GENOMIC DNA]</scope>
    <source>
        <strain evidence="14">CBS 101.48</strain>
    </source>
</reference>
<keyword evidence="3 11" id="KW-1003">Cell membrane</keyword>
<dbReference type="Pfam" id="PF01644">
    <property type="entry name" value="Chitin_synth_1"/>
    <property type="match status" value="1"/>
</dbReference>
<dbReference type="STRING" id="4829.A0A168SZN3"/>
<name>A0A168SZN3_ABSGL</name>
<dbReference type="InterPro" id="IPR013616">
    <property type="entry name" value="Chitin_synth_N"/>
</dbReference>
<dbReference type="GO" id="GO:0006031">
    <property type="term" value="P:chitin biosynthetic process"/>
    <property type="evidence" value="ECO:0007669"/>
    <property type="project" value="UniProtKB-UniRule"/>
</dbReference>
<dbReference type="InParanoid" id="A0A168SZN3"/>
<dbReference type="EC" id="2.4.1.16" evidence="2 11"/>
<evidence type="ECO:0000256" key="1">
    <source>
        <dbReference type="ARBA" id="ARBA00004651"/>
    </source>
</evidence>
<dbReference type="AlphaFoldDB" id="A0A168SZN3"/>
<feature type="transmembrane region" description="Helical" evidence="11">
    <location>
        <begin position="604"/>
        <end position="623"/>
    </location>
</feature>
<dbReference type="EMBL" id="LT554999">
    <property type="protein sequence ID" value="SAM09218.1"/>
    <property type="molecule type" value="Genomic_DNA"/>
</dbReference>
<feature type="region of interest" description="Disordered" evidence="12">
    <location>
        <begin position="183"/>
        <end position="211"/>
    </location>
</feature>
<feature type="transmembrane region" description="Helical" evidence="11">
    <location>
        <begin position="769"/>
        <end position="788"/>
    </location>
</feature>
<evidence type="ECO:0000256" key="7">
    <source>
        <dbReference type="ARBA" id="ARBA00022989"/>
    </source>
</evidence>
<comment type="catalytic activity">
    <reaction evidence="11">
        <text>[(1-&gt;4)-N-acetyl-beta-D-glucosaminyl](n) + UDP-N-acetyl-alpha-D-glucosamine = [(1-&gt;4)-N-acetyl-beta-D-glucosaminyl](n+1) + UDP + H(+)</text>
        <dbReference type="Rhea" id="RHEA:16637"/>
        <dbReference type="Rhea" id="RHEA-COMP:9593"/>
        <dbReference type="Rhea" id="RHEA-COMP:9595"/>
        <dbReference type="ChEBI" id="CHEBI:15378"/>
        <dbReference type="ChEBI" id="CHEBI:17029"/>
        <dbReference type="ChEBI" id="CHEBI:57705"/>
        <dbReference type="ChEBI" id="CHEBI:58223"/>
        <dbReference type="EC" id="2.4.1.16"/>
    </reaction>
</comment>
<evidence type="ECO:0000256" key="12">
    <source>
        <dbReference type="SAM" id="MobiDB-lite"/>
    </source>
</evidence>
<evidence type="ECO:0000256" key="9">
    <source>
        <dbReference type="ARBA" id="ARBA00023316"/>
    </source>
</evidence>
<feature type="transmembrane region" description="Helical" evidence="11">
    <location>
        <begin position="643"/>
        <end position="663"/>
    </location>
</feature>
<dbReference type="GO" id="GO:0005886">
    <property type="term" value="C:plasma membrane"/>
    <property type="evidence" value="ECO:0007669"/>
    <property type="project" value="UniProtKB-SubCell"/>
</dbReference>
<dbReference type="InterPro" id="IPR029044">
    <property type="entry name" value="Nucleotide-diphossugar_trans"/>
</dbReference>
<evidence type="ECO:0000313" key="15">
    <source>
        <dbReference type="Proteomes" id="UP000078561"/>
    </source>
</evidence>
<keyword evidence="4 11" id="KW-0328">Glycosyltransferase</keyword>
<feature type="region of interest" description="Disordered" evidence="12">
    <location>
        <begin position="28"/>
        <end position="169"/>
    </location>
</feature>
<dbReference type="GO" id="GO:0004100">
    <property type="term" value="F:chitin synthase activity"/>
    <property type="evidence" value="ECO:0007669"/>
    <property type="project" value="UniProtKB-UniRule"/>
</dbReference>
<proteinExistence type="inferred from homology"/>
<dbReference type="InterPro" id="IPR004835">
    <property type="entry name" value="Chitin_synth"/>
</dbReference>
<feature type="compositionally biased region" description="Low complexity" evidence="12">
    <location>
        <begin position="33"/>
        <end position="49"/>
    </location>
</feature>
<dbReference type="PANTHER" id="PTHR22914">
    <property type="entry name" value="CHITIN SYNTHASE"/>
    <property type="match status" value="1"/>
</dbReference>
<dbReference type="OMA" id="TNFQIAM"/>
<feature type="transmembrane region" description="Helical" evidence="11">
    <location>
        <begin position="683"/>
        <end position="701"/>
    </location>
</feature>
<keyword evidence="6 11" id="KW-0812">Transmembrane</keyword>
<keyword evidence="5 11" id="KW-0808">Transferase</keyword>
<keyword evidence="9 11" id="KW-0961">Cell wall biogenesis/degradation</keyword>
<feature type="domain" description="Chitin synthase N-terminal" evidence="13">
    <location>
        <begin position="222"/>
        <end position="287"/>
    </location>
</feature>
<feature type="transmembrane region" description="Helical" evidence="11">
    <location>
        <begin position="897"/>
        <end position="917"/>
    </location>
</feature>
<keyword evidence="8 11" id="KW-0472">Membrane</keyword>
<evidence type="ECO:0000256" key="2">
    <source>
        <dbReference type="ARBA" id="ARBA00012543"/>
    </source>
</evidence>
<dbReference type="PANTHER" id="PTHR22914:SF9">
    <property type="entry name" value="CHITIN SYNTHASE 1"/>
    <property type="match status" value="1"/>
</dbReference>
<keyword evidence="15" id="KW-1185">Reference proteome</keyword>
<feature type="compositionally biased region" description="Pro residues" evidence="12">
    <location>
        <begin position="85"/>
        <end position="96"/>
    </location>
</feature>
<keyword evidence="7 11" id="KW-1133">Transmembrane helix</keyword>
<sequence>MSSDNKQLPESDGLVTSWISALIFGGDEKPRASSLEPSTTNPSSSSQQNQRPFSHPLPSLTPIYDAQQQQQQQQQQHHPTSWQPRPLPMSPPPQPPATTVTPDRHYQHHPPMISTPYHHQPTPITTAIVGDRPSFTSPPPVIPTSQQLQQPSSFMRHPLPRPPQGYRSLRNSDATLYSLHHQDDDQEKQASHDDEAVDDPICPPPTKHYGRAPLRTTRRYATKRMHLTRGNLVLENAVPMTLLSQVPRKDDHEFKKLRYTAATCDPNDFESSGFKLRQQLNMPRDTEIHIVITMYNEDEYLFARTMHGVMLNIKELCAMDHSKVWGPEGWKKIVISIVADGRKIIQPRVLSILAAMGVYQEGLAKNIVDGKPVTAHIYEYTTQISFDDKLKRRSASKGIVPAQIIFCLKEKNAKKINSHRWFFNALSHALQPKVCILLDVGTQPGPGSIYQLWRVFDRDPQIGGACGEIRAMLGHGFRNLLNPLVAAQNFEYKMSNILDKPLESVFGYISVLPGAFSAYRYSAIQNDVNGNGPLEKYFKGETLHSNDQSGLFEANMYLAEDRILCFELVAKKDERWLLHYCKSASATTDVPDQLPEFISQRRRWLNGSFFAGVYGLWHFSSLWRSRHSATRMVLLSIEAVYNVICLLFSWLALANLYITFYFITKSLEDPTVDPFGNGWGGRLFDIFKFLYMFLIVVIFICSMGNRPQGAKWLFMGCLVGFSMIMSYMVFASSWLVYKGISAAWPTIDWSNDTGHNVVKFLENENLRNMVISIMATYGLYLVSSLLYLQPWHIFTSLPQYLLLLPGYINILNIYAFCNTHDVSWGTKGDSGVATDLGVVNKISKNEGEVEVELPTDPQDIENQYGAALMELERKVPPPESKPSLNQEDGYRSFRTHLVLVWLACNAFLVALVTSTPYQTLYIPSAGNTYMLVILWTNAGLAAFKFVIAVIFLILKVFSST</sequence>
<feature type="compositionally biased region" description="Low complexity" evidence="12">
    <location>
        <begin position="67"/>
        <end position="76"/>
    </location>
</feature>
<dbReference type="SUPFAM" id="SSF53448">
    <property type="entry name" value="Nucleotide-diphospho-sugar transferases"/>
    <property type="match status" value="1"/>
</dbReference>
<comment type="function">
    <text evidence="10 11">Polymerizes chitin, a structural polymer of the cell wall and septum, by transferring the sugar moiety of UDP-GlcNAc to the non-reducing end of the growing chitin polymer.</text>
</comment>
<evidence type="ECO:0000256" key="8">
    <source>
        <dbReference type="ARBA" id="ARBA00023136"/>
    </source>
</evidence>
<evidence type="ECO:0000256" key="3">
    <source>
        <dbReference type="ARBA" id="ARBA00022475"/>
    </source>
</evidence>
<dbReference type="CDD" id="cd04190">
    <property type="entry name" value="Chitin_synth_C"/>
    <property type="match status" value="1"/>
</dbReference>
<feature type="transmembrane region" description="Helical" evidence="11">
    <location>
        <begin position="713"/>
        <end position="737"/>
    </location>
</feature>
<gene>
    <name evidence="14" type="primary">ABSGL_14892.1 scaffold 15133</name>
</gene>
<dbReference type="Pfam" id="PF08407">
    <property type="entry name" value="Chitin_synth_1N"/>
    <property type="match status" value="1"/>
</dbReference>
<comment type="similarity">
    <text evidence="11">Belongs to the chitin synthase family.</text>
</comment>
<dbReference type="Proteomes" id="UP000078561">
    <property type="component" value="Unassembled WGS sequence"/>
</dbReference>
<feature type="compositionally biased region" description="Polar residues" evidence="12">
    <location>
        <begin position="143"/>
        <end position="153"/>
    </location>
</feature>
<evidence type="ECO:0000259" key="13">
    <source>
        <dbReference type="Pfam" id="PF08407"/>
    </source>
</evidence>
<protein>
    <recommendedName>
        <fullName evidence="2 11">Chitin synthase</fullName>
        <ecNumber evidence="2 11">2.4.1.16</ecNumber>
    </recommendedName>
</protein>
<dbReference type="OrthoDB" id="26569at2759"/>